<dbReference type="AlphaFoldDB" id="B9L782"/>
<protein>
    <recommendedName>
        <fullName evidence="4">DUF1049 domain-containing protein</fullName>
    </recommendedName>
</protein>
<dbReference type="HOGENOM" id="CLU_905617_0_0_7"/>
<dbReference type="OrthoDB" id="5338103at2"/>
<sequence>MKKYTLFSIILIALMTLLVYMEENSVTTFSLLGVNITLPNAVWTAIFLGIFFIFSIIFFGVLNIKEYFYKKNIQKDIEILIANIKNRILYKEPLKKEVKILKNCNNFVNNIKGLQIEPKKCEKFEFLEDIEKLLNGEVIEISKYKLSEDNPWFIQNIKNRLKKDENFAKEVLKKYKNEELKKLAFKIYAKNASISEILKYDYEIDVDIIKAHIKDPDVKYLLEKAKLTPKEEIEIAKALHQTFDPDKEFEIVEPLKWASAYLAFKYEHIEKAKEIVEENELKFFEYFLKLREAGVKADIDEYIDSEI</sequence>
<reference evidence="2 3" key="1">
    <citation type="journal article" date="2009" name="PLoS Genet.">
        <title>Adaptations to submarine hydrothermal environments exemplified by the genome of Nautilia profundicola.</title>
        <authorList>
            <person name="Campbell B.J."/>
            <person name="Smith J.L."/>
            <person name="Hanson T.E."/>
            <person name="Klotz M.G."/>
            <person name="Stein L.Y."/>
            <person name="Lee C.K."/>
            <person name="Wu D."/>
            <person name="Robinson J.M."/>
            <person name="Khouri H.M."/>
            <person name="Eisen J.A."/>
            <person name="Cary S.C."/>
        </authorList>
    </citation>
    <scope>NUCLEOTIDE SEQUENCE [LARGE SCALE GENOMIC DNA]</scope>
    <source>
        <strain evidence="3">ATCC BAA-1463 / DSM 18972 / AmH</strain>
    </source>
</reference>
<evidence type="ECO:0000313" key="3">
    <source>
        <dbReference type="Proteomes" id="UP000000448"/>
    </source>
</evidence>
<keyword evidence="3" id="KW-1185">Reference proteome</keyword>
<name>B9L782_NAUPA</name>
<gene>
    <name evidence="2" type="ordered locus">NAMH_0048</name>
</gene>
<dbReference type="Proteomes" id="UP000000448">
    <property type="component" value="Chromosome"/>
</dbReference>
<proteinExistence type="predicted"/>
<keyword evidence="1" id="KW-0812">Transmembrane</keyword>
<dbReference type="EMBL" id="CP001279">
    <property type="protein sequence ID" value="ACM92856.1"/>
    <property type="molecule type" value="Genomic_DNA"/>
</dbReference>
<evidence type="ECO:0000256" key="1">
    <source>
        <dbReference type="SAM" id="Phobius"/>
    </source>
</evidence>
<evidence type="ECO:0000313" key="2">
    <source>
        <dbReference type="EMBL" id="ACM92856.1"/>
    </source>
</evidence>
<dbReference type="RefSeq" id="WP_015901908.1">
    <property type="nucleotide sequence ID" value="NC_012115.1"/>
</dbReference>
<dbReference type="STRING" id="598659.NAMH_0048"/>
<evidence type="ECO:0008006" key="4">
    <source>
        <dbReference type="Google" id="ProtNLM"/>
    </source>
</evidence>
<feature type="transmembrane region" description="Helical" evidence="1">
    <location>
        <begin position="45"/>
        <end position="64"/>
    </location>
</feature>
<organism evidence="2 3">
    <name type="scientific">Nautilia profundicola (strain ATCC BAA-1463 / DSM 18972 / AmH)</name>
    <dbReference type="NCBI Taxonomy" id="598659"/>
    <lineage>
        <taxon>Bacteria</taxon>
        <taxon>Pseudomonadati</taxon>
        <taxon>Campylobacterota</taxon>
        <taxon>Epsilonproteobacteria</taxon>
        <taxon>Nautiliales</taxon>
        <taxon>Nautiliaceae</taxon>
        <taxon>Nautilia</taxon>
    </lineage>
</organism>
<dbReference type="KEGG" id="nam:NAMH_0048"/>
<accession>B9L782</accession>
<keyword evidence="1" id="KW-1133">Transmembrane helix</keyword>
<keyword evidence="1" id="KW-0472">Membrane</keyword>
<dbReference type="eggNOG" id="ENOG502ZZ9C">
    <property type="taxonomic scope" value="Bacteria"/>
</dbReference>